<proteinExistence type="predicted"/>
<name>A0A834TMY8_9FABA</name>
<evidence type="ECO:0000313" key="2">
    <source>
        <dbReference type="EMBL" id="KAF7825278.1"/>
    </source>
</evidence>
<dbReference type="EMBL" id="JAAIUW010000006">
    <property type="protein sequence ID" value="KAF7825278.1"/>
    <property type="molecule type" value="Genomic_DNA"/>
</dbReference>
<feature type="region of interest" description="Disordered" evidence="1">
    <location>
        <begin position="192"/>
        <end position="212"/>
    </location>
</feature>
<feature type="compositionally biased region" description="Basic and acidic residues" evidence="1">
    <location>
        <begin position="192"/>
        <end position="211"/>
    </location>
</feature>
<evidence type="ECO:0000313" key="3">
    <source>
        <dbReference type="Proteomes" id="UP000634136"/>
    </source>
</evidence>
<reference evidence="2" key="1">
    <citation type="submission" date="2020-09" db="EMBL/GenBank/DDBJ databases">
        <title>Genome-Enabled Discovery of Anthraquinone Biosynthesis in Senna tora.</title>
        <authorList>
            <person name="Kang S.-H."/>
            <person name="Pandey R.P."/>
            <person name="Lee C.-M."/>
            <person name="Sim J.-S."/>
            <person name="Jeong J.-T."/>
            <person name="Choi B.-S."/>
            <person name="Jung M."/>
            <person name="Ginzburg D."/>
            <person name="Zhao K."/>
            <person name="Won S.Y."/>
            <person name="Oh T.-J."/>
            <person name="Yu Y."/>
            <person name="Kim N.-H."/>
            <person name="Lee O.R."/>
            <person name="Lee T.-H."/>
            <person name="Bashyal P."/>
            <person name="Kim T.-S."/>
            <person name="Lee W.-H."/>
            <person name="Kawkins C."/>
            <person name="Kim C.-K."/>
            <person name="Kim J.S."/>
            <person name="Ahn B.O."/>
            <person name="Rhee S.Y."/>
            <person name="Sohng J.K."/>
        </authorList>
    </citation>
    <scope>NUCLEOTIDE SEQUENCE</scope>
    <source>
        <tissue evidence="2">Leaf</tissue>
    </source>
</reference>
<organism evidence="2 3">
    <name type="scientific">Senna tora</name>
    <dbReference type="NCBI Taxonomy" id="362788"/>
    <lineage>
        <taxon>Eukaryota</taxon>
        <taxon>Viridiplantae</taxon>
        <taxon>Streptophyta</taxon>
        <taxon>Embryophyta</taxon>
        <taxon>Tracheophyta</taxon>
        <taxon>Spermatophyta</taxon>
        <taxon>Magnoliopsida</taxon>
        <taxon>eudicotyledons</taxon>
        <taxon>Gunneridae</taxon>
        <taxon>Pentapetalae</taxon>
        <taxon>rosids</taxon>
        <taxon>fabids</taxon>
        <taxon>Fabales</taxon>
        <taxon>Fabaceae</taxon>
        <taxon>Caesalpinioideae</taxon>
        <taxon>Cassia clade</taxon>
        <taxon>Senna</taxon>
    </lineage>
</organism>
<gene>
    <name evidence="2" type="ORF">G2W53_016442</name>
</gene>
<keyword evidence="3" id="KW-1185">Reference proteome</keyword>
<accession>A0A834TMY8</accession>
<dbReference type="AlphaFoldDB" id="A0A834TMY8"/>
<protein>
    <submittedName>
        <fullName evidence="2">Uncharacterized protein</fullName>
    </submittedName>
</protein>
<dbReference type="Proteomes" id="UP000634136">
    <property type="component" value="Unassembled WGS sequence"/>
</dbReference>
<sequence length="284" mass="30425">MPRKARRKSGLPAPLIFQARNFIFGGRVGSKAGASSEKGKGRSMGLSLSWYFRVPVSESNEDLAKTKRSPKCWGMEDGAGYWRVDGLSEVEILRKGMDGEPVVVLISWKRNQEDVSFVEIGIGVVHDYQEVLSGLGEEGSCWCISWVLLVFGKGWPVVSSGWLSGSAGPPGVRKQGMKVYLRGIGEVEVAGHHDHTRERAPSQRELGGRDVLEDEGREERLVGEGLNEVSELITLWDASTARGGFFAGGEHGSSGSNDGGKLMLLGGRFKEGGGGDGAGVGFSA</sequence>
<evidence type="ECO:0000256" key="1">
    <source>
        <dbReference type="SAM" id="MobiDB-lite"/>
    </source>
</evidence>
<comment type="caution">
    <text evidence="2">The sequence shown here is derived from an EMBL/GenBank/DDBJ whole genome shotgun (WGS) entry which is preliminary data.</text>
</comment>